<evidence type="ECO:0000256" key="5">
    <source>
        <dbReference type="ARBA" id="ARBA00022519"/>
    </source>
</evidence>
<evidence type="ECO:0000256" key="18">
    <source>
        <dbReference type="ARBA" id="ARBA00058004"/>
    </source>
</evidence>
<feature type="domain" description="EAL" evidence="25">
    <location>
        <begin position="1262"/>
        <end position="1516"/>
    </location>
</feature>
<dbReference type="Gene3D" id="3.30.565.10">
    <property type="entry name" value="Histidine kinase-like ATPase, C-terminal domain"/>
    <property type="match status" value="1"/>
</dbReference>
<dbReference type="GO" id="GO:0071111">
    <property type="term" value="F:cyclic-guanylate-specific phosphodiesterase activity"/>
    <property type="evidence" value="ECO:0007669"/>
    <property type="project" value="UniProtKB-EC"/>
</dbReference>
<evidence type="ECO:0000313" key="30">
    <source>
        <dbReference type="Proteomes" id="UP000247792"/>
    </source>
</evidence>
<dbReference type="InterPro" id="IPR005467">
    <property type="entry name" value="His_kinase_dom"/>
</dbReference>
<evidence type="ECO:0000259" key="23">
    <source>
        <dbReference type="PROSITE" id="PS50109"/>
    </source>
</evidence>
<feature type="transmembrane region" description="Helical" evidence="22">
    <location>
        <begin position="189"/>
        <end position="211"/>
    </location>
</feature>
<keyword evidence="4" id="KW-1003">Cell membrane</keyword>
<dbReference type="Pfam" id="PF09984">
    <property type="entry name" value="sCache_4"/>
    <property type="match status" value="1"/>
</dbReference>
<dbReference type="FunFam" id="3.30.70.270:FF:000001">
    <property type="entry name" value="Diguanylate cyclase domain protein"/>
    <property type="match status" value="1"/>
</dbReference>
<feature type="transmembrane region" description="Helical" evidence="22">
    <location>
        <begin position="26"/>
        <end position="44"/>
    </location>
</feature>
<dbReference type="SMART" id="SM00388">
    <property type="entry name" value="HisKA"/>
    <property type="match status" value="1"/>
</dbReference>
<feature type="domain" description="HAMP" evidence="26">
    <location>
        <begin position="213"/>
        <end position="265"/>
    </location>
</feature>
<evidence type="ECO:0000256" key="6">
    <source>
        <dbReference type="ARBA" id="ARBA00022553"/>
    </source>
</evidence>
<evidence type="ECO:0000259" key="26">
    <source>
        <dbReference type="PROSITE" id="PS50885"/>
    </source>
</evidence>
<dbReference type="InterPro" id="IPR036890">
    <property type="entry name" value="HATPase_C_sf"/>
</dbReference>
<dbReference type="PROSITE" id="PS50109">
    <property type="entry name" value="HIS_KIN"/>
    <property type="match status" value="1"/>
</dbReference>
<comment type="catalytic activity">
    <reaction evidence="17">
        <text>3',3'-c-di-GMP + H2O = 5'-phosphoguanylyl(3'-&gt;5')guanosine + H(+)</text>
        <dbReference type="Rhea" id="RHEA:24902"/>
        <dbReference type="ChEBI" id="CHEBI:15377"/>
        <dbReference type="ChEBI" id="CHEBI:15378"/>
        <dbReference type="ChEBI" id="CHEBI:58754"/>
        <dbReference type="ChEBI" id="CHEBI:58805"/>
        <dbReference type="EC" id="3.1.4.52"/>
    </reaction>
    <physiologicalReaction direction="left-to-right" evidence="17">
        <dbReference type="Rhea" id="RHEA:24903"/>
    </physiologicalReaction>
</comment>
<evidence type="ECO:0000259" key="27">
    <source>
        <dbReference type="PROSITE" id="PS50887"/>
    </source>
</evidence>
<dbReference type="PROSITE" id="PS50883">
    <property type="entry name" value="EAL"/>
    <property type="match status" value="1"/>
</dbReference>
<evidence type="ECO:0000256" key="7">
    <source>
        <dbReference type="ARBA" id="ARBA00022679"/>
    </source>
</evidence>
<evidence type="ECO:0000256" key="3">
    <source>
        <dbReference type="ARBA" id="ARBA00012438"/>
    </source>
</evidence>
<proteinExistence type="predicted"/>
<evidence type="ECO:0000256" key="22">
    <source>
        <dbReference type="SAM" id="Phobius"/>
    </source>
</evidence>
<evidence type="ECO:0000256" key="4">
    <source>
        <dbReference type="ARBA" id="ARBA00022475"/>
    </source>
</evidence>
<dbReference type="Gene3D" id="6.10.340.10">
    <property type="match status" value="1"/>
</dbReference>
<dbReference type="PROSITE" id="PS50885">
    <property type="entry name" value="HAMP"/>
    <property type="match status" value="1"/>
</dbReference>
<dbReference type="InterPro" id="IPR003594">
    <property type="entry name" value="HATPase_dom"/>
</dbReference>
<feature type="domain" description="GGDEF" evidence="27">
    <location>
        <begin position="1121"/>
        <end position="1253"/>
    </location>
</feature>
<dbReference type="SMART" id="SM00073">
    <property type="entry name" value="HPT"/>
    <property type="match status" value="1"/>
</dbReference>
<dbReference type="SMART" id="SM00387">
    <property type="entry name" value="HATPase_c"/>
    <property type="match status" value="1"/>
</dbReference>
<dbReference type="PROSITE" id="PS50110">
    <property type="entry name" value="RESPONSE_REGULATORY"/>
    <property type="match status" value="3"/>
</dbReference>
<evidence type="ECO:0000256" key="9">
    <source>
        <dbReference type="ARBA" id="ARBA00022729"/>
    </source>
</evidence>
<evidence type="ECO:0000256" key="11">
    <source>
        <dbReference type="ARBA" id="ARBA00022777"/>
    </source>
</evidence>
<dbReference type="SMART" id="SM00052">
    <property type="entry name" value="EAL"/>
    <property type="match status" value="1"/>
</dbReference>
<dbReference type="PRINTS" id="PR00344">
    <property type="entry name" value="BCTRLSENSOR"/>
</dbReference>
<dbReference type="InterPro" id="IPR003661">
    <property type="entry name" value="HisK_dim/P_dom"/>
</dbReference>
<dbReference type="SUPFAM" id="SSF141868">
    <property type="entry name" value="EAL domain-like"/>
    <property type="match status" value="1"/>
</dbReference>
<dbReference type="CDD" id="cd00082">
    <property type="entry name" value="HisKA"/>
    <property type="match status" value="1"/>
</dbReference>
<dbReference type="FunFam" id="3.30.565.10:FF:000010">
    <property type="entry name" value="Sensor histidine kinase RcsC"/>
    <property type="match status" value="1"/>
</dbReference>
<dbReference type="Gene3D" id="3.40.50.2300">
    <property type="match status" value="3"/>
</dbReference>
<evidence type="ECO:0000256" key="15">
    <source>
        <dbReference type="ARBA" id="ARBA00023026"/>
    </source>
</evidence>
<comment type="function">
    <text evidence="18">Member of the two-component regulatory system BvgS/BvgA. Phosphorylates BvgA via a four-step phosphorelay in response to environmental signals.</text>
</comment>
<evidence type="ECO:0000259" key="28">
    <source>
        <dbReference type="PROSITE" id="PS50894"/>
    </source>
</evidence>
<dbReference type="Pfam" id="PF00072">
    <property type="entry name" value="Response_reg"/>
    <property type="match status" value="2"/>
</dbReference>
<keyword evidence="14" id="KW-0902">Two-component regulatory system</keyword>
<dbReference type="EC" id="2.7.13.3" evidence="3"/>
<evidence type="ECO:0000259" key="25">
    <source>
        <dbReference type="PROSITE" id="PS50883"/>
    </source>
</evidence>
<dbReference type="Proteomes" id="UP000247792">
    <property type="component" value="Unassembled WGS sequence"/>
</dbReference>
<dbReference type="CDD" id="cd00088">
    <property type="entry name" value="HPT"/>
    <property type="match status" value="1"/>
</dbReference>
<dbReference type="Gene3D" id="1.20.120.160">
    <property type="entry name" value="HPT domain"/>
    <property type="match status" value="1"/>
</dbReference>
<dbReference type="NCBIfam" id="TIGR00254">
    <property type="entry name" value="GGDEF"/>
    <property type="match status" value="1"/>
</dbReference>
<dbReference type="GO" id="GO:0005886">
    <property type="term" value="C:plasma membrane"/>
    <property type="evidence" value="ECO:0007669"/>
    <property type="project" value="UniProtKB-SubCell"/>
</dbReference>
<evidence type="ECO:0000256" key="8">
    <source>
        <dbReference type="ARBA" id="ARBA00022692"/>
    </source>
</evidence>
<feature type="domain" description="Histidine kinase" evidence="23">
    <location>
        <begin position="287"/>
        <end position="513"/>
    </location>
</feature>
<name>A0A318IQA4_9BURK</name>
<dbReference type="CDD" id="cd17546">
    <property type="entry name" value="REC_hyHK_CKI1_RcsC-like"/>
    <property type="match status" value="1"/>
</dbReference>
<dbReference type="PANTHER" id="PTHR45339:SF1">
    <property type="entry name" value="HYBRID SIGNAL TRANSDUCTION HISTIDINE KINASE J"/>
    <property type="match status" value="1"/>
</dbReference>
<feature type="domain" description="HPt" evidence="28">
    <location>
        <begin position="852"/>
        <end position="945"/>
    </location>
</feature>
<dbReference type="SUPFAM" id="SSF55073">
    <property type="entry name" value="Nucleotide cyclase"/>
    <property type="match status" value="1"/>
</dbReference>
<accession>A0A318IQA4</accession>
<dbReference type="Pfam" id="PF00990">
    <property type="entry name" value="GGDEF"/>
    <property type="match status" value="1"/>
</dbReference>
<keyword evidence="5" id="KW-0997">Cell inner membrane</keyword>
<evidence type="ECO:0000256" key="13">
    <source>
        <dbReference type="ARBA" id="ARBA00022989"/>
    </source>
</evidence>
<comment type="catalytic activity">
    <reaction evidence="1">
        <text>ATP + protein L-histidine = ADP + protein N-phospho-L-histidine.</text>
        <dbReference type="EC" id="2.7.13.3"/>
    </reaction>
</comment>
<keyword evidence="7" id="KW-0808">Transferase</keyword>
<reference evidence="29 30" key="1">
    <citation type="submission" date="2018-05" db="EMBL/GenBank/DDBJ databases">
        <title>Genomic Encyclopedia of Type Strains, Phase IV (KMG-IV): sequencing the most valuable type-strain genomes for metagenomic binning, comparative biology and taxonomic classification.</title>
        <authorList>
            <person name="Goeker M."/>
        </authorList>
    </citation>
    <scope>NUCLEOTIDE SEQUENCE [LARGE SCALE GENOMIC DNA]</scope>
    <source>
        <strain evidence="29 30">DSM 19792</strain>
    </source>
</reference>
<feature type="modified residue" description="4-aspartylphosphate" evidence="21">
    <location>
        <position position="596"/>
    </location>
</feature>
<dbReference type="InterPro" id="IPR000160">
    <property type="entry name" value="GGDEF_dom"/>
</dbReference>
<evidence type="ECO:0000256" key="17">
    <source>
        <dbReference type="ARBA" id="ARBA00051114"/>
    </source>
</evidence>
<dbReference type="Pfam" id="PF00512">
    <property type="entry name" value="HisKA"/>
    <property type="match status" value="1"/>
</dbReference>
<sequence length="1526" mass="168816">MALSKFGSSMKFFSNYFRRTGFSRQLTVIITVAILVLALFSSIMNSWQASHRMRAYFVVQGQQVAENLARQSRLALLYHSADNAREVVATTLAFPDVLQVEIANAEHKVLLSQSKPGVNLPRLQTQPGAHLSSARLENESDQDWRFSAPVFGGETEASPFEVQESKPQLLGYVHVVVGKTTLDKLVMSLLFGNLGITLSFALILLAVIRLMSRQMIRPLNQLSSLMGRAEAGESGMRATPDGSKDIIEMAHAFNQMMAVLEERESELKQSRDQALHTAIMKAQFAATVSHEVRTPLNGVVGMLDMLKEMRLTKHQRECVDVAWNSSQALIELINDILDFSKMEAGKVEVEEIEFDLNKLLAEVLQLLSKQAQHKGLELAYLIADDVPLRIKSDPLRLRQILINLIGNAVKFTERGEVAIRVVLAQHADHEQADSMLKLRFDVSDTGIGMSADAVANVFESFAQADRSTTRKYGGTGLGLAICKQLVALLHGEIGVSSIPEQGSNFYFSMQCRAVASENKAENKTENTAEKTDLLSSDLQDERILIVDPSEILRHFLMQNLSRHGILCRAVPDGVQALILLDQAARDGTPHSLVILDVGSMDDNGEELARRLRNDHRYSGIRTLALDRYGSTGESNPSSADICLGKPVHMDRLLEALRHLLLTTVNLQTSTAATLPAPMQARATEVARHPGHGNQGEWRVLVVEDNRTNQMVAAGMLSLSSCHCEFAGNGKEAVEAARRNRYDLILMDCSMPEMDGYEATVRIRSYEDGLGRRTPIVAMTANTQRGDAEKCLAIGMDDYLAKPITLVELRQKLERWLTHGGAAGRAVPADGHLQALDSHPLDRAVFDKLRDILGPGLQQTVSLFLEDTPVYLEQLNQGLQQGDAEVVRAMAHSIKGSSGNLGATNLLQFAKEVEQLALERHLAEIPPLLNSLHQAYEAVATELGNEIFLEDHEAVSHSRQVAKVLVVDDDRSTRSTLRHTLQRDGFKVEEAADGSQALLMLKRMRPDVILMDAVMPVMDGFTACSLIQEMPRGRSIPVLMITALEDNSSVERAFAAGACDYIPKPIHFAVLSQRVRRIIEANQAEKRIRHLAFNDVLTGLPNRTQFLDQLGRRLALAKENVEAVAVLFLDLDRFKNVNDTLGHDVGDRLLIAVAQRIRRSVRNADCVARLGGDEFTVVLSELADPAAAASAAQNICRTLAKPFQIDSHDIFVTASIGISVYPNDGTDVGTLVKHADTAMYRAKKTNTDFQFFEAAMEHSISERVRLENDLRRALERNELAVFYQPQARMDNGEIIGMEALVRWFHPTRGMVSPLEFIPMAEETGLIIALGEWVLRTACAQMRNWKDKGLGHLRVAVNLSVSQLLEKDFASTVEQVLIDTGLPAKMLELEITESTLMEHAQDTLAVLDRLRSLGVRLTIDDFGTGYSSLSYLKRFPVDIIKIDRSFVRDIPGDADDAAIVTGIIALAHSLRLEVVAEGVETREQLEFLRSKSCDILQGFYLSKPIPAQQLEDEILSQAGSVFLDQQGK</sequence>
<dbReference type="InterPro" id="IPR029787">
    <property type="entry name" value="Nucleotide_cyclase"/>
</dbReference>
<dbReference type="Gene3D" id="3.30.70.270">
    <property type="match status" value="1"/>
</dbReference>
<evidence type="ECO:0000256" key="1">
    <source>
        <dbReference type="ARBA" id="ARBA00000085"/>
    </source>
</evidence>
<dbReference type="InterPro" id="IPR035919">
    <property type="entry name" value="EAL_sf"/>
</dbReference>
<keyword evidence="9" id="KW-0732">Signal</keyword>
<dbReference type="GO" id="GO:0071732">
    <property type="term" value="P:cellular response to nitric oxide"/>
    <property type="evidence" value="ECO:0007669"/>
    <property type="project" value="UniProtKB-ARBA"/>
</dbReference>
<dbReference type="SUPFAM" id="SSF47384">
    <property type="entry name" value="Homodimeric domain of signal transducing histidine kinase"/>
    <property type="match status" value="1"/>
</dbReference>
<keyword evidence="30" id="KW-1185">Reference proteome</keyword>
<feature type="modified residue" description="Phosphohistidine" evidence="20">
    <location>
        <position position="891"/>
    </location>
</feature>
<keyword evidence="11" id="KW-0418">Kinase</keyword>
<dbReference type="CDD" id="cd01948">
    <property type="entry name" value="EAL"/>
    <property type="match status" value="1"/>
</dbReference>
<evidence type="ECO:0000256" key="16">
    <source>
        <dbReference type="ARBA" id="ARBA00023136"/>
    </source>
</evidence>
<feature type="domain" description="Response regulatory" evidence="24">
    <location>
        <begin position="698"/>
        <end position="816"/>
    </location>
</feature>
<dbReference type="SMART" id="SM00448">
    <property type="entry name" value="REC"/>
    <property type="match status" value="3"/>
</dbReference>
<dbReference type="InterPro" id="IPR001789">
    <property type="entry name" value="Sig_transdc_resp-reg_receiver"/>
</dbReference>
<dbReference type="InterPro" id="IPR003660">
    <property type="entry name" value="HAMP_dom"/>
</dbReference>
<dbReference type="GO" id="GO:0005524">
    <property type="term" value="F:ATP binding"/>
    <property type="evidence" value="ECO:0007669"/>
    <property type="project" value="UniProtKB-KW"/>
</dbReference>
<feature type="modified residue" description="4-aspartylphosphate" evidence="21">
    <location>
        <position position="747"/>
    </location>
</feature>
<keyword evidence="13 22" id="KW-1133">Transmembrane helix</keyword>
<evidence type="ECO:0000256" key="20">
    <source>
        <dbReference type="PROSITE-ProRule" id="PRU00110"/>
    </source>
</evidence>
<dbReference type="InterPro" id="IPR019247">
    <property type="entry name" value="Histidine_kinase_BarA_N"/>
</dbReference>
<dbReference type="InterPro" id="IPR001633">
    <property type="entry name" value="EAL_dom"/>
</dbReference>
<dbReference type="InterPro" id="IPR036641">
    <property type="entry name" value="HPT_dom_sf"/>
</dbReference>
<keyword evidence="15" id="KW-0843">Virulence</keyword>
<evidence type="ECO:0000256" key="21">
    <source>
        <dbReference type="PROSITE-ProRule" id="PRU00169"/>
    </source>
</evidence>
<dbReference type="Pfam" id="PF02518">
    <property type="entry name" value="HATPase_c"/>
    <property type="match status" value="1"/>
</dbReference>
<feature type="domain" description="Response regulatory" evidence="24">
    <location>
        <begin position="542"/>
        <end position="660"/>
    </location>
</feature>
<dbReference type="PANTHER" id="PTHR45339">
    <property type="entry name" value="HYBRID SIGNAL TRANSDUCTION HISTIDINE KINASE J"/>
    <property type="match status" value="1"/>
</dbReference>
<evidence type="ECO:0000256" key="2">
    <source>
        <dbReference type="ARBA" id="ARBA00004429"/>
    </source>
</evidence>
<evidence type="ECO:0000256" key="10">
    <source>
        <dbReference type="ARBA" id="ARBA00022741"/>
    </source>
</evidence>
<dbReference type="Pfam" id="PF01627">
    <property type="entry name" value="Hpt"/>
    <property type="match status" value="1"/>
</dbReference>
<gene>
    <name evidence="29" type="ORF">DFR42_12036</name>
</gene>
<dbReference type="GO" id="GO:0000155">
    <property type="term" value="F:phosphorelay sensor kinase activity"/>
    <property type="evidence" value="ECO:0007669"/>
    <property type="project" value="InterPro"/>
</dbReference>
<dbReference type="InterPro" id="IPR036097">
    <property type="entry name" value="HisK_dim/P_sf"/>
</dbReference>
<dbReference type="Pfam" id="PF00672">
    <property type="entry name" value="HAMP"/>
    <property type="match status" value="1"/>
</dbReference>
<protein>
    <recommendedName>
        <fullName evidence="19">Virulence sensor protein BvgS</fullName>
        <ecNumber evidence="3">2.7.13.3</ecNumber>
    </recommendedName>
</protein>
<dbReference type="Pfam" id="PF00563">
    <property type="entry name" value="EAL"/>
    <property type="match status" value="1"/>
</dbReference>
<dbReference type="InterPro" id="IPR043128">
    <property type="entry name" value="Rev_trsase/Diguanyl_cyclase"/>
</dbReference>
<evidence type="ECO:0000313" key="29">
    <source>
        <dbReference type="EMBL" id="PXX35348.1"/>
    </source>
</evidence>
<organism evidence="29 30">
    <name type="scientific">Undibacterium pigrum</name>
    <dbReference type="NCBI Taxonomy" id="401470"/>
    <lineage>
        <taxon>Bacteria</taxon>
        <taxon>Pseudomonadati</taxon>
        <taxon>Pseudomonadota</taxon>
        <taxon>Betaproteobacteria</taxon>
        <taxon>Burkholderiales</taxon>
        <taxon>Oxalobacteraceae</taxon>
        <taxon>Undibacterium</taxon>
    </lineage>
</organism>
<evidence type="ECO:0000256" key="19">
    <source>
        <dbReference type="ARBA" id="ARBA00070152"/>
    </source>
</evidence>
<comment type="caution">
    <text evidence="29">The sequence shown here is derived from an EMBL/GenBank/DDBJ whole genome shotgun (WGS) entry which is preliminary data.</text>
</comment>
<feature type="modified residue" description="4-aspartylphosphate" evidence="21">
    <location>
        <position position="1011"/>
    </location>
</feature>
<dbReference type="EMBL" id="QJKB01000020">
    <property type="protein sequence ID" value="PXX35348.1"/>
    <property type="molecule type" value="Genomic_DNA"/>
</dbReference>
<dbReference type="InterPro" id="IPR004358">
    <property type="entry name" value="Sig_transdc_His_kin-like_C"/>
</dbReference>
<dbReference type="PROSITE" id="PS50887">
    <property type="entry name" value="GGDEF"/>
    <property type="match status" value="1"/>
</dbReference>
<dbReference type="InterPro" id="IPR008207">
    <property type="entry name" value="Sig_transdc_His_kin_Hpt_dom"/>
</dbReference>
<keyword evidence="16 22" id="KW-0472">Membrane</keyword>
<dbReference type="CDD" id="cd16922">
    <property type="entry name" value="HATPase_EvgS-ArcB-TorS-like"/>
    <property type="match status" value="1"/>
</dbReference>
<dbReference type="SMART" id="SM00267">
    <property type="entry name" value="GGDEF"/>
    <property type="match status" value="1"/>
</dbReference>
<evidence type="ECO:0000256" key="14">
    <source>
        <dbReference type="ARBA" id="ARBA00023012"/>
    </source>
</evidence>
<evidence type="ECO:0000259" key="24">
    <source>
        <dbReference type="PROSITE" id="PS50110"/>
    </source>
</evidence>
<keyword evidence="8 22" id="KW-0812">Transmembrane</keyword>
<dbReference type="CDD" id="cd01949">
    <property type="entry name" value="GGDEF"/>
    <property type="match status" value="1"/>
</dbReference>
<dbReference type="PROSITE" id="PS50894">
    <property type="entry name" value="HPT"/>
    <property type="match status" value="1"/>
</dbReference>
<keyword evidence="6 21" id="KW-0597">Phosphoprotein</keyword>
<dbReference type="SUPFAM" id="SSF52172">
    <property type="entry name" value="CheY-like"/>
    <property type="match status" value="3"/>
</dbReference>
<dbReference type="FunFam" id="3.20.20.450:FF:000001">
    <property type="entry name" value="Cyclic di-GMP phosphodiesterase yahA"/>
    <property type="match status" value="1"/>
</dbReference>
<dbReference type="SMART" id="SM00304">
    <property type="entry name" value="HAMP"/>
    <property type="match status" value="1"/>
</dbReference>
<dbReference type="InterPro" id="IPR011006">
    <property type="entry name" value="CheY-like_superfamily"/>
</dbReference>
<evidence type="ECO:0000256" key="12">
    <source>
        <dbReference type="ARBA" id="ARBA00022840"/>
    </source>
</evidence>
<keyword evidence="10" id="KW-0547">Nucleotide-binding</keyword>
<dbReference type="Gene3D" id="1.10.287.130">
    <property type="match status" value="1"/>
</dbReference>
<dbReference type="SUPFAM" id="SSF47226">
    <property type="entry name" value="Histidine-containing phosphotransfer domain, HPT domain"/>
    <property type="match status" value="1"/>
</dbReference>
<keyword evidence="12" id="KW-0067">ATP-binding</keyword>
<dbReference type="SUPFAM" id="SSF55874">
    <property type="entry name" value="ATPase domain of HSP90 chaperone/DNA topoisomerase II/histidine kinase"/>
    <property type="match status" value="1"/>
</dbReference>
<feature type="domain" description="Response regulatory" evidence="24">
    <location>
        <begin position="962"/>
        <end position="1078"/>
    </location>
</feature>
<dbReference type="Gene3D" id="3.20.20.450">
    <property type="entry name" value="EAL domain"/>
    <property type="match status" value="1"/>
</dbReference>
<comment type="subcellular location">
    <subcellularLocation>
        <location evidence="2">Cell inner membrane</location>
        <topology evidence="2">Multi-pass membrane protein</topology>
    </subcellularLocation>
</comment>